<accession>A0A7S1APP3</accession>
<sequence length="306" mass="34351">MIHRIKQPPTRSYRSARQPRARGAEFGANREAFHLREMAVLKLPLQSSPGPPVGSRRSESLSRTKTTLELPVAESAPPGLQPPSPSNDGAAVDSVEVFVARWEVDDLSAATLRSLPGNVLSQVIAEFNPPSNTRNISRRLHAFVRSRMLTTRHCQGRDQHREVSDDAIRVFASRWSLDQCAIDMLYQLPEDVCEDILMNFTPAEDTRNVNARLRSFVKSKLGSYVSPDPISRFVSLYCLDTRSEKLLRGLWPEHVHRVLREFKPAVGSTNTNLKLASFVRRRLCGERTCDAVPHIGARRVPTLVVV</sequence>
<proteinExistence type="predicted"/>
<organism evidence="2">
    <name type="scientific">Noctiluca scintillans</name>
    <name type="common">Sea sparkle</name>
    <name type="synonym">Red tide dinoflagellate</name>
    <dbReference type="NCBI Taxonomy" id="2966"/>
    <lineage>
        <taxon>Eukaryota</taxon>
        <taxon>Sar</taxon>
        <taxon>Alveolata</taxon>
        <taxon>Dinophyceae</taxon>
        <taxon>Noctilucales</taxon>
        <taxon>Noctilucaceae</taxon>
        <taxon>Noctiluca</taxon>
    </lineage>
</organism>
<feature type="region of interest" description="Disordered" evidence="1">
    <location>
        <begin position="43"/>
        <end position="89"/>
    </location>
</feature>
<evidence type="ECO:0000256" key="1">
    <source>
        <dbReference type="SAM" id="MobiDB-lite"/>
    </source>
</evidence>
<feature type="region of interest" description="Disordered" evidence="1">
    <location>
        <begin position="1"/>
        <end position="27"/>
    </location>
</feature>
<dbReference type="EMBL" id="HBFQ01049559">
    <property type="protein sequence ID" value="CAD8861004.1"/>
    <property type="molecule type" value="Transcribed_RNA"/>
</dbReference>
<gene>
    <name evidence="2" type="ORF">NSCI0253_LOCUS35359</name>
</gene>
<evidence type="ECO:0000313" key="2">
    <source>
        <dbReference type="EMBL" id="CAD8861004.1"/>
    </source>
</evidence>
<reference evidence="2" key="1">
    <citation type="submission" date="2021-01" db="EMBL/GenBank/DDBJ databases">
        <authorList>
            <person name="Corre E."/>
            <person name="Pelletier E."/>
            <person name="Niang G."/>
            <person name="Scheremetjew M."/>
            <person name="Finn R."/>
            <person name="Kale V."/>
            <person name="Holt S."/>
            <person name="Cochrane G."/>
            <person name="Meng A."/>
            <person name="Brown T."/>
            <person name="Cohen L."/>
        </authorList>
    </citation>
    <scope>NUCLEOTIDE SEQUENCE</scope>
</reference>
<name>A0A7S1APP3_NOCSC</name>
<protein>
    <submittedName>
        <fullName evidence="2">Uncharacterized protein</fullName>
    </submittedName>
</protein>
<dbReference type="AlphaFoldDB" id="A0A7S1APP3"/>